<dbReference type="AlphaFoldDB" id="A0AAE0Y3S8"/>
<gene>
    <name evidence="1" type="ORF">RRG08_047803</name>
</gene>
<organism evidence="1 2">
    <name type="scientific">Elysia crispata</name>
    <name type="common">lettuce slug</name>
    <dbReference type="NCBI Taxonomy" id="231223"/>
    <lineage>
        <taxon>Eukaryota</taxon>
        <taxon>Metazoa</taxon>
        <taxon>Spiralia</taxon>
        <taxon>Lophotrochozoa</taxon>
        <taxon>Mollusca</taxon>
        <taxon>Gastropoda</taxon>
        <taxon>Heterobranchia</taxon>
        <taxon>Euthyneura</taxon>
        <taxon>Panpulmonata</taxon>
        <taxon>Sacoglossa</taxon>
        <taxon>Placobranchoidea</taxon>
        <taxon>Plakobranchidae</taxon>
        <taxon>Elysia</taxon>
    </lineage>
</organism>
<proteinExistence type="predicted"/>
<dbReference type="Proteomes" id="UP001283361">
    <property type="component" value="Unassembled WGS sequence"/>
</dbReference>
<sequence>MGGAYRQGPDKSSNVFFAVLTGSSRVLKSMGSIHAAQSPTSTYTHTTHSAVTLAKNGEGANRFRPENHERG</sequence>
<dbReference type="EMBL" id="JAWDGP010007030">
    <property type="protein sequence ID" value="KAK3731108.1"/>
    <property type="molecule type" value="Genomic_DNA"/>
</dbReference>
<evidence type="ECO:0000313" key="1">
    <source>
        <dbReference type="EMBL" id="KAK3731108.1"/>
    </source>
</evidence>
<comment type="caution">
    <text evidence="1">The sequence shown here is derived from an EMBL/GenBank/DDBJ whole genome shotgun (WGS) entry which is preliminary data.</text>
</comment>
<keyword evidence="2" id="KW-1185">Reference proteome</keyword>
<protein>
    <submittedName>
        <fullName evidence="1">Uncharacterized protein</fullName>
    </submittedName>
</protein>
<evidence type="ECO:0000313" key="2">
    <source>
        <dbReference type="Proteomes" id="UP001283361"/>
    </source>
</evidence>
<accession>A0AAE0Y3S8</accession>
<reference evidence="1" key="1">
    <citation type="journal article" date="2023" name="G3 (Bethesda)">
        <title>A reference genome for the long-term kleptoplast-retaining sea slug Elysia crispata morphotype clarki.</title>
        <authorList>
            <person name="Eastman K.E."/>
            <person name="Pendleton A.L."/>
            <person name="Shaikh M.A."/>
            <person name="Suttiyut T."/>
            <person name="Ogas R."/>
            <person name="Tomko P."/>
            <person name="Gavelis G."/>
            <person name="Widhalm J.R."/>
            <person name="Wisecaver J.H."/>
        </authorList>
    </citation>
    <scope>NUCLEOTIDE SEQUENCE</scope>
    <source>
        <strain evidence="1">ECLA1</strain>
    </source>
</reference>
<name>A0AAE0Y3S8_9GAST</name>